<comment type="caution">
    <text evidence="2">The sequence shown here is derived from an EMBL/GenBank/DDBJ whole genome shotgun (WGS) entry which is preliminary data.</text>
</comment>
<gene>
    <name evidence="2" type="ORF">GCM10009681_12780</name>
</gene>
<proteinExistence type="predicted"/>
<keyword evidence="3" id="KW-1185">Reference proteome</keyword>
<accession>A0ABN2JY60</accession>
<feature type="compositionally biased region" description="Basic and acidic residues" evidence="1">
    <location>
        <begin position="9"/>
        <end position="20"/>
    </location>
</feature>
<evidence type="ECO:0000313" key="3">
    <source>
        <dbReference type="Proteomes" id="UP001500655"/>
    </source>
</evidence>
<evidence type="ECO:0000256" key="1">
    <source>
        <dbReference type="SAM" id="MobiDB-lite"/>
    </source>
</evidence>
<dbReference type="Proteomes" id="UP001500655">
    <property type="component" value="Unassembled WGS sequence"/>
</dbReference>
<organism evidence="2 3">
    <name type="scientific">Luedemannella helvata</name>
    <dbReference type="NCBI Taxonomy" id="349315"/>
    <lineage>
        <taxon>Bacteria</taxon>
        <taxon>Bacillati</taxon>
        <taxon>Actinomycetota</taxon>
        <taxon>Actinomycetes</taxon>
        <taxon>Micromonosporales</taxon>
        <taxon>Micromonosporaceae</taxon>
        <taxon>Luedemannella</taxon>
    </lineage>
</organism>
<sequence length="82" mass="8858">MLTGGDGLAEPRRDPNRMNRDLSVPLASLASRADVAQARDILDIHAARPVVRRVCIDCGAEWPCPDALYAMLITGTTPEGTR</sequence>
<protein>
    <submittedName>
        <fullName evidence="2">Uncharacterized protein</fullName>
    </submittedName>
</protein>
<feature type="region of interest" description="Disordered" evidence="1">
    <location>
        <begin position="1"/>
        <end position="21"/>
    </location>
</feature>
<dbReference type="EMBL" id="BAAALS010000005">
    <property type="protein sequence ID" value="GAA1743399.1"/>
    <property type="molecule type" value="Genomic_DNA"/>
</dbReference>
<reference evidence="3" key="1">
    <citation type="journal article" date="2019" name="Int. J. Syst. Evol. Microbiol.">
        <title>The Global Catalogue of Microorganisms (GCM) 10K type strain sequencing project: providing services to taxonomists for standard genome sequencing and annotation.</title>
        <authorList>
            <consortium name="The Broad Institute Genomics Platform"/>
            <consortium name="The Broad Institute Genome Sequencing Center for Infectious Disease"/>
            <person name="Wu L."/>
            <person name="Ma J."/>
        </authorList>
    </citation>
    <scope>NUCLEOTIDE SEQUENCE [LARGE SCALE GENOMIC DNA]</scope>
    <source>
        <strain evidence="3">JCM 13249</strain>
    </source>
</reference>
<evidence type="ECO:0000313" key="2">
    <source>
        <dbReference type="EMBL" id="GAA1743399.1"/>
    </source>
</evidence>
<name>A0ABN2JY60_9ACTN</name>